<dbReference type="Gene3D" id="3.10.450.50">
    <property type="match status" value="1"/>
</dbReference>
<dbReference type="EMBL" id="JAPUFD010000005">
    <property type="protein sequence ID" value="MDI1487595.1"/>
    <property type="molecule type" value="Genomic_DNA"/>
</dbReference>
<dbReference type="InterPro" id="IPR032710">
    <property type="entry name" value="NTF2-like_dom_sf"/>
</dbReference>
<keyword evidence="1" id="KW-1133">Transmembrane helix</keyword>
<organism evidence="3 4">
    <name type="scientific">Ramalina farinacea</name>
    <dbReference type="NCBI Taxonomy" id="258253"/>
    <lineage>
        <taxon>Eukaryota</taxon>
        <taxon>Fungi</taxon>
        <taxon>Dikarya</taxon>
        <taxon>Ascomycota</taxon>
        <taxon>Pezizomycotina</taxon>
        <taxon>Lecanoromycetes</taxon>
        <taxon>OSLEUM clade</taxon>
        <taxon>Lecanoromycetidae</taxon>
        <taxon>Lecanorales</taxon>
        <taxon>Lecanorineae</taxon>
        <taxon>Ramalinaceae</taxon>
        <taxon>Ramalina</taxon>
    </lineage>
</organism>
<dbReference type="Pfam" id="PF13577">
    <property type="entry name" value="SnoaL_4"/>
    <property type="match status" value="1"/>
</dbReference>
<dbReference type="SUPFAM" id="SSF54427">
    <property type="entry name" value="NTF2-like"/>
    <property type="match status" value="1"/>
</dbReference>
<evidence type="ECO:0000313" key="3">
    <source>
        <dbReference type="EMBL" id="MDI1487595.1"/>
    </source>
</evidence>
<evidence type="ECO:0000313" key="4">
    <source>
        <dbReference type="Proteomes" id="UP001161017"/>
    </source>
</evidence>
<keyword evidence="4" id="KW-1185">Reference proteome</keyword>
<comment type="caution">
    <text evidence="3">The sequence shown here is derived from an EMBL/GenBank/DDBJ whole genome shotgun (WGS) entry which is preliminary data.</text>
</comment>
<accession>A0AA43QNN6</accession>
<gene>
    <name evidence="3" type="ORF">OHK93_006865</name>
</gene>
<reference evidence="3" key="1">
    <citation type="journal article" date="2023" name="Genome Biol. Evol.">
        <title>First Whole Genome Sequence and Flow Cytometry Genome Size Data for the Lichen-Forming Fungus Ramalina farinacea (Ascomycota).</title>
        <authorList>
            <person name="Llewellyn T."/>
            <person name="Mian S."/>
            <person name="Hill R."/>
            <person name="Leitch I.J."/>
            <person name="Gaya E."/>
        </authorList>
    </citation>
    <scope>NUCLEOTIDE SEQUENCE</scope>
    <source>
        <strain evidence="3">LIQ254RAFAR</strain>
    </source>
</reference>
<evidence type="ECO:0000256" key="1">
    <source>
        <dbReference type="SAM" id="Phobius"/>
    </source>
</evidence>
<feature type="domain" description="SnoaL-like" evidence="2">
    <location>
        <begin position="48"/>
        <end position="171"/>
    </location>
</feature>
<feature type="transmembrane region" description="Helical" evidence="1">
    <location>
        <begin position="12"/>
        <end position="29"/>
    </location>
</feature>
<protein>
    <recommendedName>
        <fullName evidence="2">SnoaL-like domain-containing protein</fullName>
    </recommendedName>
</protein>
<dbReference type="AlphaFoldDB" id="A0AA43QNN6"/>
<proteinExistence type="predicted"/>
<dbReference type="InterPro" id="IPR037401">
    <property type="entry name" value="SnoaL-like"/>
</dbReference>
<dbReference type="Proteomes" id="UP001161017">
    <property type="component" value="Unassembled WGS sequence"/>
</dbReference>
<keyword evidence="1" id="KW-0472">Membrane</keyword>
<evidence type="ECO:0000259" key="2">
    <source>
        <dbReference type="Pfam" id="PF13577"/>
    </source>
</evidence>
<keyword evidence="1" id="KW-0812">Transmembrane</keyword>
<sequence>MASWIPKSATSTIIILLISILVTFTMQPFDLLKQTVFLLAASTYAADLTAWEQIHQVIHTYPLAIDGKNYDLFEKVFERDAVANYTGPLSNLQGLSAIQSGLAASVATVDSQHLLGTTTIDVADAETANSTTYFQGTLFGKPYHPGSLVTLYGYYLDDFVHKNDWLISKRTLVFQGPGMVGNLSLLGM</sequence>
<name>A0AA43QNN6_9LECA</name>